<dbReference type="Proteomes" id="UP000008152">
    <property type="component" value="Chromosome II"/>
</dbReference>
<proteinExistence type="predicted"/>
<accession>A7N387</accession>
<name>A7N387_VIBC1</name>
<dbReference type="AlphaFoldDB" id="A7N387"/>
<sequence length="251" mass="27878">MSNTDSLLQQAISASLQQTEASKAMTSEVNQKMGQIDNEVAQAKAKIDSYVVGAREEYGITRQSKNQYGNLTGDCLDFFSKNSHFDIRISLYRTIVTGIDWAERDAEEQEILTAMGCRGAKYFCPSIRVLKMVWSGYDSKLHHSHTIFPSPIVSGSTCVTTGCYAKLLSGDIRGHWLKNVNDEWGCCGEHYKPRAGIYIHSHPYVYSSSGEVLFLWAGTVSGLVSLERESPKWGYFPSLYGDSPFDTKPGG</sequence>
<dbReference type="RefSeq" id="WP_011999319.1">
    <property type="nucleotide sequence ID" value="NC_009784.1"/>
</dbReference>
<dbReference type="EMBL" id="CP000790">
    <property type="protein sequence ID" value="ABU72952.1"/>
    <property type="molecule type" value="Genomic_DNA"/>
</dbReference>
<gene>
    <name evidence="1" type="ordered locus">VIBHAR_05045</name>
</gene>
<dbReference type="PATRIC" id="fig|338187.25.peg.5162"/>
<organism evidence="1 2">
    <name type="scientific">Vibrio campbellii (strain ATCC BAA-1116)</name>
    <dbReference type="NCBI Taxonomy" id="2902295"/>
    <lineage>
        <taxon>Bacteria</taxon>
        <taxon>Pseudomonadati</taxon>
        <taxon>Pseudomonadota</taxon>
        <taxon>Gammaproteobacteria</taxon>
        <taxon>Vibrionales</taxon>
        <taxon>Vibrionaceae</taxon>
        <taxon>Vibrio</taxon>
    </lineage>
</organism>
<evidence type="ECO:0000313" key="2">
    <source>
        <dbReference type="Proteomes" id="UP000008152"/>
    </source>
</evidence>
<evidence type="ECO:0000313" key="1">
    <source>
        <dbReference type="EMBL" id="ABU72952.1"/>
    </source>
</evidence>
<dbReference type="KEGG" id="vha:VIBHAR_05045"/>
<reference evidence="1 2" key="1">
    <citation type="submission" date="2007-08" db="EMBL/GenBank/DDBJ databases">
        <authorList>
            <consortium name="The Vibrio harveyi Genome Sequencing Project"/>
            <person name="Bassler B."/>
            <person name="Clifton S.W."/>
            <person name="Fulton L."/>
            <person name="Delehaunty K."/>
            <person name="Fronick C."/>
            <person name="Harrison M."/>
            <person name="Markivic C."/>
            <person name="Fulton R."/>
            <person name="Tin-Wollam A.-M."/>
            <person name="Shah N."/>
            <person name="Pepin K."/>
            <person name="Nash W."/>
            <person name="Thiruvilangam P."/>
            <person name="Bhonagiri V."/>
            <person name="Waters C."/>
            <person name="Tu K.C."/>
            <person name="Irgon J."/>
            <person name="Wilson R.K."/>
        </authorList>
    </citation>
    <scope>NUCLEOTIDE SEQUENCE [LARGE SCALE GENOMIC DNA]</scope>
    <source>
        <strain evidence="2">ATCC BAA-1116 / BB120</strain>
    </source>
</reference>
<protein>
    <submittedName>
        <fullName evidence="1">Uncharacterized protein</fullName>
    </submittedName>
</protein>